<dbReference type="PRINTS" id="PR00367">
    <property type="entry name" value="ETHRSPELEMNT"/>
</dbReference>
<evidence type="ECO:0000256" key="5">
    <source>
        <dbReference type="ARBA" id="ARBA00023163"/>
    </source>
</evidence>
<feature type="region of interest" description="Disordered" evidence="8">
    <location>
        <begin position="1"/>
        <end position="20"/>
    </location>
</feature>
<dbReference type="InterPro" id="IPR036955">
    <property type="entry name" value="AP2/ERF_dom_sf"/>
</dbReference>
<dbReference type="GO" id="GO:0005634">
    <property type="term" value="C:nucleus"/>
    <property type="evidence" value="ECO:0007669"/>
    <property type="project" value="UniProtKB-SubCell"/>
</dbReference>
<evidence type="ECO:0000313" key="10">
    <source>
        <dbReference type="EMBL" id="AMT92114.1"/>
    </source>
</evidence>
<comment type="subcellular location">
    <subcellularLocation>
        <location evidence="1">Nucleus</location>
    </subcellularLocation>
</comment>
<name>A0A144LHC6_9BRYO</name>
<evidence type="ECO:0000256" key="7">
    <source>
        <dbReference type="ARBA" id="ARBA00024343"/>
    </source>
</evidence>
<keyword evidence="2" id="KW-0805">Transcription regulation</keyword>
<keyword evidence="5" id="KW-0804">Transcription</keyword>
<sequence length="226" mass="25177">MVTSWKKCRRTSSEHAPPRRRRDALKKLVGKIVHSIVPESSSEYRGVRYRVELNKYVTEIRPSRSTKKIWLGTYDTAEEAARAFDIGNLCCKKNLPLNFADSPGMLKKISSRLSPDATRNAIAQLAKEVAALQAVVRTQKLETETSGVTYTEILQEQVATVMDCEEEEAVATTMPLQAADEGGSGSGYSWSFDLRTIFTADDNANVPLHKLINFGSSESIYVHTYP</sequence>
<feature type="compositionally biased region" description="Basic residues" evidence="8">
    <location>
        <begin position="1"/>
        <end position="10"/>
    </location>
</feature>
<dbReference type="AlphaFoldDB" id="A0A144LHC6"/>
<dbReference type="PROSITE" id="PS51032">
    <property type="entry name" value="AP2_ERF"/>
    <property type="match status" value="1"/>
</dbReference>
<keyword evidence="3" id="KW-0238">DNA-binding</keyword>
<dbReference type="PANTHER" id="PTHR31839">
    <property type="entry name" value="DEHYDRATION-RESPONSIVE ELEMENT-BINDING PROTEIN 1D"/>
    <property type="match status" value="1"/>
</dbReference>
<dbReference type="InterPro" id="IPR016177">
    <property type="entry name" value="DNA-bd_dom_sf"/>
</dbReference>
<keyword evidence="6" id="KW-0539">Nucleus</keyword>
<dbReference type="PANTHER" id="PTHR31839:SF2">
    <property type="entry name" value="DEHYDRATION-RESPONSIVE ELEMENT-BINDING PROTEIN 1D"/>
    <property type="match status" value="1"/>
</dbReference>
<protein>
    <submittedName>
        <fullName evidence="10">Dehydration-responsive element-binding protein 5-6</fullName>
    </submittedName>
</protein>
<proteinExistence type="evidence at transcript level"/>
<evidence type="ECO:0000256" key="2">
    <source>
        <dbReference type="ARBA" id="ARBA00023015"/>
    </source>
</evidence>
<dbReference type="GO" id="GO:0003700">
    <property type="term" value="F:DNA-binding transcription factor activity"/>
    <property type="evidence" value="ECO:0007669"/>
    <property type="project" value="InterPro"/>
</dbReference>
<comment type="similarity">
    <text evidence="7">Belongs to the AP2/ERF transcription factor family. ERF subfamily.</text>
</comment>
<keyword evidence="4" id="KW-0010">Activator</keyword>
<organism evidence="10">
    <name type="scientific">Syntrichia caninervis</name>
    <dbReference type="NCBI Taxonomy" id="200751"/>
    <lineage>
        <taxon>Eukaryota</taxon>
        <taxon>Viridiplantae</taxon>
        <taxon>Streptophyta</taxon>
        <taxon>Embryophyta</taxon>
        <taxon>Bryophyta</taxon>
        <taxon>Bryophytina</taxon>
        <taxon>Bryopsida</taxon>
        <taxon>Dicranidae</taxon>
        <taxon>Pottiales</taxon>
        <taxon>Pottiaceae</taxon>
        <taxon>Syntrichia</taxon>
    </lineage>
</organism>
<evidence type="ECO:0000256" key="8">
    <source>
        <dbReference type="SAM" id="MobiDB-lite"/>
    </source>
</evidence>
<dbReference type="CDD" id="cd00018">
    <property type="entry name" value="AP2"/>
    <property type="match status" value="1"/>
</dbReference>
<accession>A0A144LHC6</accession>
<feature type="domain" description="AP2/ERF" evidence="9">
    <location>
        <begin position="43"/>
        <end position="103"/>
    </location>
</feature>
<evidence type="ECO:0000256" key="1">
    <source>
        <dbReference type="ARBA" id="ARBA00004123"/>
    </source>
</evidence>
<dbReference type="Pfam" id="PF00847">
    <property type="entry name" value="AP2"/>
    <property type="match status" value="1"/>
</dbReference>
<dbReference type="EMBL" id="KU613414">
    <property type="protein sequence ID" value="AMT92114.1"/>
    <property type="molecule type" value="mRNA"/>
</dbReference>
<reference evidence="10" key="1">
    <citation type="journal article" date="2016" name="J. Plant Physiol.">
        <title>Novel DREB A-5 subgroup transcription factors from desert moss (Syntrichia caninervis) confers multiple abiotic stress tolerance to yeast.</title>
        <authorList>
            <person name="Li H."/>
            <person name="Zhang D."/>
            <person name="Li X."/>
            <person name="Guan K."/>
            <person name="Yang H."/>
        </authorList>
    </citation>
    <scope>NUCLEOTIDE SEQUENCE</scope>
</reference>
<dbReference type="Gene3D" id="3.30.730.10">
    <property type="entry name" value="AP2/ERF domain"/>
    <property type="match status" value="1"/>
</dbReference>
<gene>
    <name evidence="10" type="primary">DREB5-6</name>
</gene>
<dbReference type="GO" id="GO:0003677">
    <property type="term" value="F:DNA binding"/>
    <property type="evidence" value="ECO:0007669"/>
    <property type="project" value="UniProtKB-KW"/>
</dbReference>
<evidence type="ECO:0000259" key="9">
    <source>
        <dbReference type="PROSITE" id="PS51032"/>
    </source>
</evidence>
<evidence type="ECO:0000256" key="6">
    <source>
        <dbReference type="ARBA" id="ARBA00023242"/>
    </source>
</evidence>
<evidence type="ECO:0000256" key="4">
    <source>
        <dbReference type="ARBA" id="ARBA00023159"/>
    </source>
</evidence>
<dbReference type="InterPro" id="IPR045277">
    <property type="entry name" value="DRE1A-I"/>
</dbReference>
<evidence type="ECO:0000256" key="3">
    <source>
        <dbReference type="ARBA" id="ARBA00023125"/>
    </source>
</evidence>
<dbReference type="SMART" id="SM00380">
    <property type="entry name" value="AP2"/>
    <property type="match status" value="1"/>
</dbReference>
<dbReference type="SUPFAM" id="SSF54171">
    <property type="entry name" value="DNA-binding domain"/>
    <property type="match status" value="1"/>
</dbReference>
<dbReference type="InterPro" id="IPR001471">
    <property type="entry name" value="AP2/ERF_dom"/>
</dbReference>